<gene>
    <name evidence="1" type="ORF">P872_03600</name>
</gene>
<name>U5C077_9BACT</name>
<sequence length="243" mass="28362">MFLEFIEQLIFTIIPLKSKFMKFQIKINSILTVDEIREYWTSEDYIQLLEKFDYPDAEKAPKETLRELLLMAITDFEPQEAAVKVLEYKLSDHLADGQIQQISNDMLLDKVCEEYPEIGLQSTLFHVNQLLFKAFNGKFPDAKASVIDCSIARVDKKPNPVLTKEDILKLFSVGLSDRSLLERLFEPQMKTEIDFPEAENILWDVKASEDNNFSITTSEYWLKEEDFEFSEFESELNQKEAES</sequence>
<dbReference type="EMBL" id="AWXR01000013">
    <property type="protein sequence ID" value="ERM83478.1"/>
    <property type="molecule type" value="Genomic_DNA"/>
</dbReference>
<organism evidence="1 2">
    <name type="scientific">Rhodonellum psychrophilum GCM71 = DSM 17998</name>
    <dbReference type="NCBI Taxonomy" id="1123057"/>
    <lineage>
        <taxon>Bacteria</taxon>
        <taxon>Pseudomonadati</taxon>
        <taxon>Bacteroidota</taxon>
        <taxon>Cytophagia</taxon>
        <taxon>Cytophagales</taxon>
        <taxon>Cytophagaceae</taxon>
        <taxon>Rhodonellum</taxon>
    </lineage>
</organism>
<reference evidence="1 2" key="1">
    <citation type="journal article" date="2013" name="Genome Announc.">
        <title>Draft Genome Sequence of the Psychrophilic and Alkaliphilic Rhodonellum psychrophilum Strain GCM71T.</title>
        <authorList>
            <person name="Hauptmann A.L."/>
            <person name="Glaring M.A."/>
            <person name="Hallin P.F."/>
            <person name="Prieme A."/>
            <person name="Stougaard P."/>
        </authorList>
    </citation>
    <scope>NUCLEOTIDE SEQUENCE [LARGE SCALE GENOMIC DNA]</scope>
    <source>
        <strain evidence="1 2">GCM71</strain>
    </source>
</reference>
<dbReference type="eggNOG" id="ENOG502ZB9Q">
    <property type="taxonomic scope" value="Bacteria"/>
</dbReference>
<comment type="caution">
    <text evidence="1">The sequence shown here is derived from an EMBL/GenBank/DDBJ whole genome shotgun (WGS) entry which is preliminary data.</text>
</comment>
<keyword evidence="2" id="KW-1185">Reference proteome</keyword>
<dbReference type="Proteomes" id="UP000016843">
    <property type="component" value="Unassembled WGS sequence"/>
</dbReference>
<evidence type="ECO:0000313" key="2">
    <source>
        <dbReference type="Proteomes" id="UP000016843"/>
    </source>
</evidence>
<protein>
    <submittedName>
        <fullName evidence="1">Uncharacterized protein</fullName>
    </submittedName>
</protein>
<evidence type="ECO:0000313" key="1">
    <source>
        <dbReference type="EMBL" id="ERM83478.1"/>
    </source>
</evidence>
<dbReference type="AlphaFoldDB" id="U5C077"/>
<proteinExistence type="predicted"/>
<accession>U5C077</accession>